<dbReference type="PANTHER" id="PTHR45528">
    <property type="entry name" value="SENSOR HISTIDINE KINASE CPXA"/>
    <property type="match status" value="1"/>
</dbReference>
<dbReference type="InterPro" id="IPR005467">
    <property type="entry name" value="His_kinase_dom"/>
</dbReference>
<dbReference type="PANTHER" id="PTHR45528:SF1">
    <property type="entry name" value="SENSOR HISTIDINE KINASE CPXA"/>
    <property type="match status" value="1"/>
</dbReference>
<name>Q0W0C2_METAR</name>
<dbReference type="InterPro" id="IPR003594">
    <property type="entry name" value="HATPase_dom"/>
</dbReference>
<dbReference type="AlphaFoldDB" id="Q0W0C2"/>
<gene>
    <name evidence="18" type="ORF">RRC477</name>
</gene>
<keyword evidence="11 15" id="KW-1133">Transmembrane helix</keyword>
<keyword evidence="4" id="KW-1003">Cell membrane</keyword>
<dbReference type="InterPro" id="IPR050398">
    <property type="entry name" value="HssS/ArlS-like"/>
</dbReference>
<evidence type="ECO:0000256" key="8">
    <source>
        <dbReference type="ARBA" id="ARBA00022741"/>
    </source>
</evidence>
<dbReference type="SUPFAM" id="SSF55874">
    <property type="entry name" value="ATPase domain of HSP90 chaperone/DNA topoisomerase II/histidine kinase"/>
    <property type="match status" value="1"/>
</dbReference>
<dbReference type="CDD" id="cd00075">
    <property type="entry name" value="HATPase"/>
    <property type="match status" value="1"/>
</dbReference>
<comment type="catalytic activity">
    <reaction evidence="1">
        <text>ATP + protein L-histidine = ADP + protein N-phospho-L-histidine.</text>
        <dbReference type="EC" id="2.7.13.3"/>
    </reaction>
</comment>
<feature type="coiled-coil region" evidence="14">
    <location>
        <begin position="360"/>
        <end position="396"/>
    </location>
</feature>
<keyword evidence="12" id="KW-0902">Two-component regulatory system</keyword>
<evidence type="ECO:0000259" key="16">
    <source>
        <dbReference type="PROSITE" id="PS50109"/>
    </source>
</evidence>
<evidence type="ECO:0000256" key="15">
    <source>
        <dbReference type="SAM" id="Phobius"/>
    </source>
</evidence>
<keyword evidence="13 15" id="KW-0472">Membrane</keyword>
<dbReference type="STRING" id="351160.RRC477"/>
<evidence type="ECO:0000256" key="2">
    <source>
        <dbReference type="ARBA" id="ARBA00004651"/>
    </source>
</evidence>
<dbReference type="PROSITE" id="PS50885">
    <property type="entry name" value="HAMP"/>
    <property type="match status" value="1"/>
</dbReference>
<dbReference type="PRINTS" id="PR00344">
    <property type="entry name" value="BCTRLSENSOR"/>
</dbReference>
<dbReference type="SMART" id="SM00387">
    <property type="entry name" value="HATPase_c"/>
    <property type="match status" value="1"/>
</dbReference>
<sequence>MLPLSSIKFHAIILIAILVIASAAVIGGASVLYNREVIKHEIWDNNLAVAKSTSALTVNYMDLARTYLTSLADRPLVIKAIQEKDIAFLDFNAQYAVNQSEQLTSVFFTDQSGTVISSYPYTQRIGESYIDRPYVGEVLNTSEPVISSVQISPYTGQPTVYFGIPIMDNTTAIGTLIGSVNLANFRDLLAETQVKENHFVYLVNKSGRVMVHSNSSYMDKMADFSSIPAVASVIRGEEGIVEQYFPFENDQRLVAYTPVTQYGWGVVVATPVDVAYKPINDSMWLFITFIAGLLILSLLIAMIVGKYITDPILKINSATSYIPDGDPERLKAFLPVGRKDGIGSLARSFITMASTIKSDRERVIAAMNQAEEARAHAESERERAEEEKNRAELYVDIMGHDINNLNQAALANLELLEMDESLTDEQRATIEDALVAVKGSASVIDSVRTIQRATEEKITLENVDINDYVVQCITEAPRPKGRKVTINYQPRKGLLVKGSSLLKAVFCNLISNAVKHSTGDVTIDIYVRSTEKLSKPFWEIAIEDDGPGIPDAVKPRLFARFQRGTTKAKGRGLGLFIVRTLAERFGGSVTMEDRVPGDHTKGSRFIVTLPVSADK</sequence>
<keyword evidence="9 18" id="KW-0418">Kinase</keyword>
<evidence type="ECO:0000313" key="18">
    <source>
        <dbReference type="EMBL" id="CAJ38171.1"/>
    </source>
</evidence>
<evidence type="ECO:0000256" key="14">
    <source>
        <dbReference type="SAM" id="Coils"/>
    </source>
</evidence>
<dbReference type="InterPro" id="IPR003660">
    <property type="entry name" value="HAMP_dom"/>
</dbReference>
<dbReference type="KEGG" id="rci:RRC477"/>
<evidence type="ECO:0000256" key="1">
    <source>
        <dbReference type="ARBA" id="ARBA00000085"/>
    </source>
</evidence>
<organism evidence="18 19">
    <name type="scientific">Methanocella arvoryzae (strain DSM 22066 / NBRC 105507 / MRE50)</name>
    <dbReference type="NCBI Taxonomy" id="351160"/>
    <lineage>
        <taxon>Archaea</taxon>
        <taxon>Methanobacteriati</taxon>
        <taxon>Methanobacteriota</taxon>
        <taxon>Stenosarchaea group</taxon>
        <taxon>Methanomicrobia</taxon>
        <taxon>Methanocellales</taxon>
        <taxon>Methanocellaceae</taxon>
        <taxon>Methanocella</taxon>
    </lineage>
</organism>
<keyword evidence="8" id="KW-0547">Nucleotide-binding</keyword>
<dbReference type="Proteomes" id="UP000000663">
    <property type="component" value="Chromosome"/>
</dbReference>
<reference evidence="18 19" key="1">
    <citation type="journal article" date="2006" name="Science">
        <title>Genome of rice cluster I archaea -- the key methane producers in the rice rhizosphere.</title>
        <authorList>
            <person name="Erkel C."/>
            <person name="Kube M."/>
            <person name="Reinhardt R."/>
            <person name="Liesack W."/>
        </authorList>
    </citation>
    <scope>NUCLEOTIDE SEQUENCE [LARGE SCALE GENOMIC DNA]</scope>
    <source>
        <strain evidence="19">DSM 22066 / NBRC 105507 / MRE50</strain>
    </source>
</reference>
<keyword evidence="6" id="KW-0808">Transferase</keyword>
<evidence type="ECO:0000256" key="11">
    <source>
        <dbReference type="ARBA" id="ARBA00022989"/>
    </source>
</evidence>
<dbReference type="Gene3D" id="6.10.340.10">
    <property type="match status" value="1"/>
</dbReference>
<dbReference type="InterPro" id="IPR036890">
    <property type="entry name" value="HATPase_C_sf"/>
</dbReference>
<evidence type="ECO:0000313" key="19">
    <source>
        <dbReference type="Proteomes" id="UP000000663"/>
    </source>
</evidence>
<dbReference type="eggNOG" id="arCOG06515">
    <property type="taxonomic scope" value="Archaea"/>
</dbReference>
<feature type="domain" description="Histidine kinase" evidence="16">
    <location>
        <begin position="397"/>
        <end position="613"/>
    </location>
</feature>
<keyword evidence="10" id="KW-0067">ATP-binding</keyword>
<comment type="subcellular location">
    <subcellularLocation>
        <location evidence="2">Cell membrane</location>
        <topology evidence="2">Multi-pass membrane protein</topology>
    </subcellularLocation>
</comment>
<protein>
    <recommendedName>
        <fullName evidence="3">histidine kinase</fullName>
        <ecNumber evidence="3">2.7.13.3</ecNumber>
    </recommendedName>
</protein>
<evidence type="ECO:0000256" key="3">
    <source>
        <dbReference type="ARBA" id="ARBA00012438"/>
    </source>
</evidence>
<dbReference type="EC" id="2.7.13.3" evidence="3"/>
<dbReference type="CDD" id="cd12914">
    <property type="entry name" value="PDC1_DGC_like"/>
    <property type="match status" value="1"/>
</dbReference>
<dbReference type="GO" id="GO:0005886">
    <property type="term" value="C:plasma membrane"/>
    <property type="evidence" value="ECO:0007669"/>
    <property type="project" value="UniProtKB-SubCell"/>
</dbReference>
<evidence type="ECO:0000256" key="5">
    <source>
        <dbReference type="ARBA" id="ARBA00022553"/>
    </source>
</evidence>
<dbReference type="SUPFAM" id="SSF103190">
    <property type="entry name" value="Sensory domain-like"/>
    <property type="match status" value="1"/>
</dbReference>
<dbReference type="InterPro" id="IPR004358">
    <property type="entry name" value="Sig_transdc_His_kin-like_C"/>
</dbReference>
<dbReference type="Gene3D" id="3.30.450.20">
    <property type="entry name" value="PAS domain"/>
    <property type="match status" value="2"/>
</dbReference>
<dbReference type="Pfam" id="PF02518">
    <property type="entry name" value="HATPase_c"/>
    <property type="match status" value="1"/>
</dbReference>
<dbReference type="GO" id="GO:0004673">
    <property type="term" value="F:protein histidine kinase activity"/>
    <property type="evidence" value="ECO:0007669"/>
    <property type="project" value="UniProtKB-EC"/>
</dbReference>
<evidence type="ECO:0000256" key="9">
    <source>
        <dbReference type="ARBA" id="ARBA00022777"/>
    </source>
</evidence>
<dbReference type="Pfam" id="PF02743">
    <property type="entry name" value="dCache_1"/>
    <property type="match status" value="1"/>
</dbReference>
<keyword evidence="5" id="KW-0597">Phosphoprotein</keyword>
<evidence type="ECO:0000256" key="13">
    <source>
        <dbReference type="ARBA" id="ARBA00023136"/>
    </source>
</evidence>
<evidence type="ECO:0000256" key="12">
    <source>
        <dbReference type="ARBA" id="ARBA00023012"/>
    </source>
</evidence>
<keyword evidence="7 15" id="KW-0812">Transmembrane</keyword>
<proteinExistence type="predicted"/>
<feature type="domain" description="HAMP" evidence="17">
    <location>
        <begin position="306"/>
        <end position="361"/>
    </location>
</feature>
<dbReference type="CDD" id="cd12912">
    <property type="entry name" value="PDC2_MCP_like"/>
    <property type="match status" value="1"/>
</dbReference>
<dbReference type="RefSeq" id="WP_012034422.1">
    <property type="nucleotide sequence ID" value="NC_009464.1"/>
</dbReference>
<dbReference type="GO" id="GO:0000160">
    <property type="term" value="P:phosphorelay signal transduction system"/>
    <property type="evidence" value="ECO:0007669"/>
    <property type="project" value="UniProtKB-KW"/>
</dbReference>
<evidence type="ECO:0000256" key="6">
    <source>
        <dbReference type="ARBA" id="ARBA00022679"/>
    </source>
</evidence>
<feature type="transmembrane region" description="Helical" evidence="15">
    <location>
        <begin position="283"/>
        <end position="304"/>
    </location>
</feature>
<dbReference type="InterPro" id="IPR029151">
    <property type="entry name" value="Sensor-like_sf"/>
</dbReference>
<evidence type="ECO:0000259" key="17">
    <source>
        <dbReference type="PROSITE" id="PS50885"/>
    </source>
</evidence>
<dbReference type="EMBL" id="AM114193">
    <property type="protein sequence ID" value="CAJ38171.1"/>
    <property type="molecule type" value="Genomic_DNA"/>
</dbReference>
<keyword evidence="14" id="KW-0175">Coiled coil</keyword>
<dbReference type="eggNOG" id="arCOG02320">
    <property type="taxonomic scope" value="Archaea"/>
</dbReference>
<evidence type="ECO:0000256" key="7">
    <source>
        <dbReference type="ARBA" id="ARBA00022692"/>
    </source>
</evidence>
<dbReference type="InterPro" id="IPR033479">
    <property type="entry name" value="dCache_1"/>
</dbReference>
<dbReference type="OrthoDB" id="3369at2157"/>
<dbReference type="PROSITE" id="PS50109">
    <property type="entry name" value="HIS_KIN"/>
    <property type="match status" value="1"/>
</dbReference>
<accession>Q0W0C2</accession>
<dbReference type="CDD" id="cd06225">
    <property type="entry name" value="HAMP"/>
    <property type="match status" value="1"/>
</dbReference>
<feature type="transmembrane region" description="Helical" evidence="15">
    <location>
        <begin position="12"/>
        <end position="33"/>
    </location>
</feature>
<dbReference type="Gene3D" id="3.30.565.10">
    <property type="entry name" value="Histidine kinase-like ATPase, C-terminal domain"/>
    <property type="match status" value="1"/>
</dbReference>
<evidence type="ECO:0000256" key="10">
    <source>
        <dbReference type="ARBA" id="ARBA00022840"/>
    </source>
</evidence>
<dbReference type="GeneID" id="25397253"/>
<dbReference type="GO" id="GO:0005524">
    <property type="term" value="F:ATP binding"/>
    <property type="evidence" value="ECO:0007669"/>
    <property type="project" value="UniProtKB-KW"/>
</dbReference>
<keyword evidence="19" id="KW-1185">Reference proteome</keyword>
<evidence type="ECO:0000256" key="4">
    <source>
        <dbReference type="ARBA" id="ARBA00022475"/>
    </source>
</evidence>